<dbReference type="GO" id="GO:0003700">
    <property type="term" value="F:DNA-binding transcription factor activity"/>
    <property type="evidence" value="ECO:0007669"/>
    <property type="project" value="TreeGrafter"/>
</dbReference>
<dbReference type="PROSITE" id="PS01081">
    <property type="entry name" value="HTH_TETR_1"/>
    <property type="match status" value="1"/>
</dbReference>
<keyword evidence="3 5" id="KW-0238">DNA-binding</keyword>
<dbReference type="GO" id="GO:0045892">
    <property type="term" value="P:negative regulation of DNA-templated transcription"/>
    <property type="evidence" value="ECO:0007669"/>
    <property type="project" value="InterPro"/>
</dbReference>
<dbReference type="AlphaFoldDB" id="A0A511MIP0"/>
<dbReference type="InterPro" id="IPR001647">
    <property type="entry name" value="HTH_TetR"/>
</dbReference>
<dbReference type="Proteomes" id="UP000321424">
    <property type="component" value="Unassembled WGS sequence"/>
</dbReference>
<dbReference type="Pfam" id="PF00440">
    <property type="entry name" value="TetR_N"/>
    <property type="match status" value="1"/>
</dbReference>
<evidence type="ECO:0000256" key="4">
    <source>
        <dbReference type="ARBA" id="ARBA00023163"/>
    </source>
</evidence>
<name>A0A511MIP0_9NOCA</name>
<feature type="domain" description="HTH tetR-type" evidence="6">
    <location>
        <begin position="17"/>
        <end position="77"/>
    </location>
</feature>
<proteinExistence type="predicted"/>
<gene>
    <name evidence="7" type="ORF">NN4_50430</name>
</gene>
<accession>A0A511MIP0</accession>
<dbReference type="Gene3D" id="1.10.10.60">
    <property type="entry name" value="Homeodomain-like"/>
    <property type="match status" value="1"/>
</dbReference>
<keyword evidence="2" id="KW-0805">Transcription regulation</keyword>
<dbReference type="PANTHER" id="PTHR30055">
    <property type="entry name" value="HTH-TYPE TRANSCRIPTIONAL REGULATOR RUTR"/>
    <property type="match status" value="1"/>
</dbReference>
<keyword evidence="4" id="KW-0804">Transcription</keyword>
<dbReference type="PRINTS" id="PR00400">
    <property type="entry name" value="TETREPRESSOR"/>
</dbReference>
<sequence>MNIVKLSTGSEQEAAVKLDTQVIAQAALNLLDDVGLDGLTMRKVAAALDVQAPALYWHVKNKRELLDAMARTVFVAAVDGLEAPRRGEDWQDWTIQLAARLRRSMLRYRDGAKVLAGTYVNDEAMWRTVELTLRTLADAGFAMVQSVRVFPILLHYTIGFVIEEQARAGAEYDDNPYRPERLENLIDATRYPLTTALVGELFTADPDAEFVHGLHVILAGVVATRPAEAT</sequence>
<protein>
    <submittedName>
        <fullName evidence="7">Putative transcriptional regulator, TetR family (Tetracyclin resistance)</fullName>
    </submittedName>
</protein>
<keyword evidence="8" id="KW-1185">Reference proteome</keyword>
<dbReference type="Gene3D" id="1.10.357.10">
    <property type="entry name" value="Tetracycline Repressor, domain 2"/>
    <property type="match status" value="1"/>
</dbReference>
<dbReference type="InterPro" id="IPR003012">
    <property type="entry name" value="Tet_transcr_reg_TetR"/>
</dbReference>
<dbReference type="SUPFAM" id="SSF46689">
    <property type="entry name" value="Homeodomain-like"/>
    <property type="match status" value="1"/>
</dbReference>
<dbReference type="InterPro" id="IPR036271">
    <property type="entry name" value="Tet_transcr_reg_TetR-rel_C_sf"/>
</dbReference>
<dbReference type="PRINTS" id="PR00455">
    <property type="entry name" value="HTHTETR"/>
</dbReference>
<dbReference type="SUPFAM" id="SSF48498">
    <property type="entry name" value="Tetracyclin repressor-like, C-terminal domain"/>
    <property type="match status" value="1"/>
</dbReference>
<evidence type="ECO:0000313" key="8">
    <source>
        <dbReference type="Proteomes" id="UP000321424"/>
    </source>
</evidence>
<dbReference type="GO" id="GO:0046677">
    <property type="term" value="P:response to antibiotic"/>
    <property type="evidence" value="ECO:0007669"/>
    <property type="project" value="InterPro"/>
</dbReference>
<dbReference type="EMBL" id="BJXA01000037">
    <property type="protein sequence ID" value="GEM40524.1"/>
    <property type="molecule type" value="Genomic_DNA"/>
</dbReference>
<dbReference type="PROSITE" id="PS50977">
    <property type="entry name" value="HTH_TETR_2"/>
    <property type="match status" value="1"/>
</dbReference>
<comment type="caution">
    <text evidence="7">The sequence shown here is derived from an EMBL/GenBank/DDBJ whole genome shotgun (WGS) entry which is preliminary data.</text>
</comment>
<evidence type="ECO:0000256" key="3">
    <source>
        <dbReference type="ARBA" id="ARBA00023125"/>
    </source>
</evidence>
<dbReference type="InterPro" id="IPR050109">
    <property type="entry name" value="HTH-type_TetR-like_transc_reg"/>
</dbReference>
<evidence type="ECO:0000256" key="1">
    <source>
        <dbReference type="ARBA" id="ARBA00022491"/>
    </source>
</evidence>
<evidence type="ECO:0000259" key="6">
    <source>
        <dbReference type="PROSITE" id="PS50977"/>
    </source>
</evidence>
<dbReference type="GO" id="GO:0000976">
    <property type="term" value="F:transcription cis-regulatory region binding"/>
    <property type="evidence" value="ECO:0007669"/>
    <property type="project" value="TreeGrafter"/>
</dbReference>
<dbReference type="InterPro" id="IPR004111">
    <property type="entry name" value="Repressor_TetR_C"/>
</dbReference>
<evidence type="ECO:0000313" key="7">
    <source>
        <dbReference type="EMBL" id="GEM40524.1"/>
    </source>
</evidence>
<dbReference type="Pfam" id="PF02909">
    <property type="entry name" value="TetR_C_1"/>
    <property type="match status" value="1"/>
</dbReference>
<feature type="DNA-binding region" description="H-T-H motif" evidence="5">
    <location>
        <begin position="40"/>
        <end position="59"/>
    </location>
</feature>
<dbReference type="InterPro" id="IPR023772">
    <property type="entry name" value="DNA-bd_HTH_TetR-type_CS"/>
</dbReference>
<dbReference type="PANTHER" id="PTHR30055:SF151">
    <property type="entry name" value="TRANSCRIPTIONAL REGULATORY PROTEIN"/>
    <property type="match status" value="1"/>
</dbReference>
<evidence type="ECO:0000256" key="5">
    <source>
        <dbReference type="PROSITE-ProRule" id="PRU00335"/>
    </source>
</evidence>
<organism evidence="7 8">
    <name type="scientific">Nocardia ninae NBRC 108245</name>
    <dbReference type="NCBI Taxonomy" id="1210091"/>
    <lineage>
        <taxon>Bacteria</taxon>
        <taxon>Bacillati</taxon>
        <taxon>Actinomycetota</taxon>
        <taxon>Actinomycetes</taxon>
        <taxon>Mycobacteriales</taxon>
        <taxon>Nocardiaceae</taxon>
        <taxon>Nocardia</taxon>
    </lineage>
</organism>
<keyword evidence="1" id="KW-0678">Repressor</keyword>
<reference evidence="7 8" key="1">
    <citation type="submission" date="2019-07" db="EMBL/GenBank/DDBJ databases">
        <title>Whole genome shotgun sequence of Nocardia ninae NBRC 108245.</title>
        <authorList>
            <person name="Hosoyama A."/>
            <person name="Uohara A."/>
            <person name="Ohji S."/>
            <person name="Ichikawa N."/>
        </authorList>
    </citation>
    <scope>NUCLEOTIDE SEQUENCE [LARGE SCALE GENOMIC DNA]</scope>
    <source>
        <strain evidence="7 8">NBRC 108245</strain>
    </source>
</reference>
<evidence type="ECO:0000256" key="2">
    <source>
        <dbReference type="ARBA" id="ARBA00023015"/>
    </source>
</evidence>
<dbReference type="InterPro" id="IPR009057">
    <property type="entry name" value="Homeodomain-like_sf"/>
</dbReference>